<protein>
    <submittedName>
        <fullName evidence="1">Uncharacterized protein</fullName>
    </submittedName>
</protein>
<evidence type="ECO:0000313" key="2">
    <source>
        <dbReference type="Proteomes" id="UP000276133"/>
    </source>
</evidence>
<name>A0A3M7R8N8_BRAPC</name>
<evidence type="ECO:0000313" key="1">
    <source>
        <dbReference type="EMBL" id="RNA19993.1"/>
    </source>
</evidence>
<sequence>MYICKNLIINFSKNKNFKRYSSCVEFSENPIWRHFIHMIKIPLILGQKKIGSKTQNIKKSLQILHVLKKVTRCFETIQGMFKSDFEELDSRAVSSGLIPIYSLLIRHLLNHQFFRLVDCVYVVKNKQNKLFAPKTMLISQK</sequence>
<gene>
    <name evidence="1" type="ORF">BpHYR1_028101</name>
</gene>
<dbReference type="Proteomes" id="UP000276133">
    <property type="component" value="Unassembled WGS sequence"/>
</dbReference>
<proteinExistence type="predicted"/>
<organism evidence="1 2">
    <name type="scientific">Brachionus plicatilis</name>
    <name type="common">Marine rotifer</name>
    <name type="synonym">Brachionus muelleri</name>
    <dbReference type="NCBI Taxonomy" id="10195"/>
    <lineage>
        <taxon>Eukaryota</taxon>
        <taxon>Metazoa</taxon>
        <taxon>Spiralia</taxon>
        <taxon>Gnathifera</taxon>
        <taxon>Rotifera</taxon>
        <taxon>Eurotatoria</taxon>
        <taxon>Monogononta</taxon>
        <taxon>Pseudotrocha</taxon>
        <taxon>Ploima</taxon>
        <taxon>Brachionidae</taxon>
        <taxon>Brachionus</taxon>
    </lineage>
</organism>
<keyword evidence="2" id="KW-1185">Reference proteome</keyword>
<dbReference type="AlphaFoldDB" id="A0A3M7R8N8"/>
<dbReference type="EMBL" id="REGN01003933">
    <property type="protein sequence ID" value="RNA19993.1"/>
    <property type="molecule type" value="Genomic_DNA"/>
</dbReference>
<reference evidence="1 2" key="1">
    <citation type="journal article" date="2018" name="Sci. Rep.">
        <title>Genomic signatures of local adaptation to the degree of environmental predictability in rotifers.</title>
        <authorList>
            <person name="Franch-Gras L."/>
            <person name="Hahn C."/>
            <person name="Garcia-Roger E.M."/>
            <person name="Carmona M.J."/>
            <person name="Serra M."/>
            <person name="Gomez A."/>
        </authorList>
    </citation>
    <scope>NUCLEOTIDE SEQUENCE [LARGE SCALE GENOMIC DNA]</scope>
    <source>
        <strain evidence="1">HYR1</strain>
    </source>
</reference>
<comment type="caution">
    <text evidence="1">The sequence shown here is derived from an EMBL/GenBank/DDBJ whole genome shotgun (WGS) entry which is preliminary data.</text>
</comment>
<accession>A0A3M7R8N8</accession>